<reference evidence="2 3" key="1">
    <citation type="submission" date="2020-08" db="EMBL/GenBank/DDBJ databases">
        <title>Sequencing the genomes of 1000 actinobacteria strains.</title>
        <authorList>
            <person name="Klenk H.-P."/>
        </authorList>
    </citation>
    <scope>NUCLEOTIDE SEQUENCE [LARGE SCALE GENOMIC DNA]</scope>
    <source>
        <strain evidence="2 3">DSM 45084</strain>
    </source>
</reference>
<dbReference type="InterPro" id="IPR011009">
    <property type="entry name" value="Kinase-like_dom_sf"/>
</dbReference>
<organism evidence="2 3">
    <name type="scientific">Saccharothrix violaceirubra</name>
    <dbReference type="NCBI Taxonomy" id="413306"/>
    <lineage>
        <taxon>Bacteria</taxon>
        <taxon>Bacillati</taxon>
        <taxon>Actinomycetota</taxon>
        <taxon>Actinomycetes</taxon>
        <taxon>Pseudonocardiales</taxon>
        <taxon>Pseudonocardiaceae</taxon>
        <taxon>Saccharothrix</taxon>
    </lineage>
</organism>
<name>A0A7W7WU08_9PSEU</name>
<dbReference type="SUPFAM" id="SSF56112">
    <property type="entry name" value="Protein kinase-like (PK-like)"/>
    <property type="match status" value="1"/>
</dbReference>
<gene>
    <name evidence="2" type="ORF">F4559_001050</name>
</gene>
<evidence type="ECO:0000313" key="2">
    <source>
        <dbReference type="EMBL" id="MBB4963691.1"/>
    </source>
</evidence>
<dbReference type="GO" id="GO:0016301">
    <property type="term" value="F:kinase activity"/>
    <property type="evidence" value="ECO:0007669"/>
    <property type="project" value="UniProtKB-KW"/>
</dbReference>
<evidence type="ECO:0000259" key="1">
    <source>
        <dbReference type="Pfam" id="PF01636"/>
    </source>
</evidence>
<protein>
    <submittedName>
        <fullName evidence="2">Aminoglycoside phosphotransferase (APT) family kinase protein</fullName>
    </submittedName>
</protein>
<accession>A0A7W7WU08</accession>
<keyword evidence="3" id="KW-1185">Reference proteome</keyword>
<evidence type="ECO:0000313" key="3">
    <source>
        <dbReference type="Proteomes" id="UP000542674"/>
    </source>
</evidence>
<keyword evidence="2" id="KW-0808">Transferase</keyword>
<dbReference type="EMBL" id="JACHJS010000001">
    <property type="protein sequence ID" value="MBB4963691.1"/>
    <property type="molecule type" value="Genomic_DNA"/>
</dbReference>
<keyword evidence="2" id="KW-0418">Kinase</keyword>
<feature type="domain" description="Aminoglycoside phosphotransferase" evidence="1">
    <location>
        <begin position="101"/>
        <end position="173"/>
    </location>
</feature>
<sequence length="217" mass="23935">MNALTHGYTNLTEQRGSVVRKSYLGPDAEARRRTERSVLVELRDRFPVPPLSPGTERDLRTAYVRGVPGRVAVDAGLAERVLALCGRLRRELDALDVPGLPGTGAVVHGDFGPQNLIVTPTADAAVAVVDWEWCRRGDPVDDLAWAEWTVRLHHPDAIAAVDALYAAYGRRAKWSVRHEAMMATCHRNRDFCARGGDCAGVAVWDDRIARTAGFRDR</sequence>
<dbReference type="Gene3D" id="3.90.1200.10">
    <property type="match status" value="1"/>
</dbReference>
<dbReference type="Pfam" id="PF01636">
    <property type="entry name" value="APH"/>
    <property type="match status" value="1"/>
</dbReference>
<dbReference type="AlphaFoldDB" id="A0A7W7WU08"/>
<dbReference type="InterPro" id="IPR002575">
    <property type="entry name" value="Aminoglycoside_PTrfase"/>
</dbReference>
<comment type="caution">
    <text evidence="2">The sequence shown here is derived from an EMBL/GenBank/DDBJ whole genome shotgun (WGS) entry which is preliminary data.</text>
</comment>
<proteinExistence type="predicted"/>
<dbReference type="Proteomes" id="UP000542674">
    <property type="component" value="Unassembled WGS sequence"/>
</dbReference>
<dbReference type="RefSeq" id="WP_184666442.1">
    <property type="nucleotide sequence ID" value="NZ_BAABAI010000034.1"/>
</dbReference>